<dbReference type="PANTHER" id="PTHR12072:SF4">
    <property type="entry name" value="CWF19-LIKE PROTEIN 1"/>
    <property type="match status" value="1"/>
</dbReference>
<proteinExistence type="predicted"/>
<accession>A0ABN7USV2</accession>
<dbReference type="SMART" id="SM00343">
    <property type="entry name" value="ZnF_C2HC"/>
    <property type="match status" value="3"/>
</dbReference>
<organism evidence="8 9">
    <name type="scientific">Gigaspora margarita</name>
    <dbReference type="NCBI Taxonomy" id="4874"/>
    <lineage>
        <taxon>Eukaryota</taxon>
        <taxon>Fungi</taxon>
        <taxon>Fungi incertae sedis</taxon>
        <taxon>Mucoromycota</taxon>
        <taxon>Glomeromycotina</taxon>
        <taxon>Glomeromycetes</taxon>
        <taxon>Diversisporales</taxon>
        <taxon>Gigasporaceae</taxon>
        <taxon>Gigaspora</taxon>
    </lineage>
</organism>
<dbReference type="Pfam" id="PF04676">
    <property type="entry name" value="CwfJ_C_2"/>
    <property type="match status" value="1"/>
</dbReference>
<sequence>MNTVKVLATGSANGKFRELFSGVTKFNDNWGPFDLLLCVGDLFGENTDEIESLLKGDIKVPISTCFMHGKYGLPDAVKERAEKNDGVICENLTYLGHLGSFSTLNGVKIAYASGILDSVINDPPTQVDILLTYEWPKDITRLSSQEIRDVSGSKEVAQLAARVKPRYHFATSENVFFKREPYQNALSPNSIQDDDTQLQMGIPTWFVGLAEVGNSAKEKWYYGFNLVPLMHMPKSAPLSYPKDMTECPFDIKGQKRKLEDTQTLSTGGSSRLKTKRGRTNGTPPETYICNICNNPGHWIHDCPQNQKLQQNKKQRPVSKDYVCKSCQEVGTHLIFDCPDYECKECGEKGHHPKHCPRHLKKKQPIEPEPCWFCLSNPKTVKHLIISVGSDLYLSMAKGGLIDTQTPSVSIVPGGGHVLLVSIMHYPTFREAPRDEQINLKDEMEKYKSSLKRLYQDYGAGMLSFEVSYLGRKQYHYHVQIVPVPFEYDSEKIRKAFKDEATTDDLKFSQAQASSAVIPINYFKVDLPDGTSLIHEIEPKEHFDVQYGRKVLSKLLGAPQRVNWRDCVLSDELEREDAEKFRQAFMKYDPMSKEHEINISLRDECKIKEQELRARIESLQESSAAKSSPGWLIGSAKKELERTKVLLETTSEKLTKEIEENELYHKELYEAKSLYTQHSSVLETKISELERKADELQIELTRSHLASEDALSTLRQEKRELDNELEQTRTELRKKKALMEQNELRLKGGEDTLRAEMIVLRDTLSVDLENSYESQMDKFNELNDRIDNESNEIIASFRQLQLNAGNYLKSLEEKSESSYDLGLKVKNASKVWQQNLQTLAVKLASTQSRISELTAEKEKLVKVNECDSNKVATLEAEFTRLKEELNIQKKRSEYQNGSMNSLKTEDYGFENCAASQDEDDNDEFIYPVDSEKQESLESSGQSIENTSYSATFMTEQSKSTIDSDFNANRNGNLGVNTLERDIGRSSKNDDDALRETLIKKHFESKISQLAEQLQLADSKSVQLNKSLKVAQEKLVDSENLKLRSEQENVKLQNELSQLKEKLNEERANYDKQVKEMEGWTQQRENKIKELDDHLAGFEAGTSRNE</sequence>
<name>A0ABN7USV2_GIGMA</name>
<keyword evidence="5" id="KW-0175">Coiled coil</keyword>
<dbReference type="PANTHER" id="PTHR12072">
    <property type="entry name" value="CWF19, CELL CYCLE CONTROL PROTEIN"/>
    <property type="match status" value="1"/>
</dbReference>
<dbReference type="CDD" id="cd07380">
    <property type="entry name" value="MPP_CWF19_N"/>
    <property type="match status" value="1"/>
</dbReference>
<dbReference type="InterPro" id="IPR006767">
    <property type="entry name" value="Cwf19-like_C_dom-2"/>
</dbReference>
<feature type="compositionally biased region" description="Polar residues" evidence="6">
    <location>
        <begin position="261"/>
        <end position="271"/>
    </location>
</feature>
<evidence type="ECO:0000256" key="5">
    <source>
        <dbReference type="SAM" id="Coils"/>
    </source>
</evidence>
<feature type="coiled-coil region" evidence="5">
    <location>
        <begin position="601"/>
        <end position="744"/>
    </location>
</feature>
<keyword evidence="9" id="KW-1185">Reference proteome</keyword>
<gene>
    <name evidence="8" type="ORF">GMARGA_LOCUS9970</name>
</gene>
<evidence type="ECO:0000256" key="6">
    <source>
        <dbReference type="SAM" id="MobiDB-lite"/>
    </source>
</evidence>
<feature type="coiled-coil region" evidence="5">
    <location>
        <begin position="835"/>
        <end position="890"/>
    </location>
</feature>
<evidence type="ECO:0000256" key="3">
    <source>
        <dbReference type="ARBA" id="ARBA00022833"/>
    </source>
</evidence>
<dbReference type="InterPro" id="IPR036875">
    <property type="entry name" value="Znf_CCHC_sf"/>
</dbReference>
<comment type="caution">
    <text evidence="8">The sequence shown here is derived from an EMBL/GenBank/DDBJ whole genome shotgun (WGS) entry which is preliminary data.</text>
</comment>
<evidence type="ECO:0000313" key="8">
    <source>
        <dbReference type="EMBL" id="CAG8662666.1"/>
    </source>
</evidence>
<keyword evidence="3" id="KW-0862">Zinc</keyword>
<dbReference type="Proteomes" id="UP000789901">
    <property type="component" value="Unassembled WGS sequence"/>
</dbReference>
<dbReference type="PROSITE" id="PS50158">
    <property type="entry name" value="ZF_CCHC"/>
    <property type="match status" value="1"/>
</dbReference>
<dbReference type="Pfam" id="PF04677">
    <property type="entry name" value="CwfJ_C_1"/>
    <property type="match status" value="1"/>
</dbReference>
<keyword evidence="1" id="KW-0479">Metal-binding</keyword>
<evidence type="ECO:0000256" key="2">
    <source>
        <dbReference type="ARBA" id="ARBA00022771"/>
    </source>
</evidence>
<evidence type="ECO:0000259" key="7">
    <source>
        <dbReference type="PROSITE" id="PS50158"/>
    </source>
</evidence>
<feature type="region of interest" description="Disordered" evidence="6">
    <location>
        <begin position="258"/>
        <end position="280"/>
    </location>
</feature>
<evidence type="ECO:0000256" key="4">
    <source>
        <dbReference type="PROSITE-ProRule" id="PRU00047"/>
    </source>
</evidence>
<dbReference type="Gene3D" id="3.30.428.10">
    <property type="entry name" value="HIT-like"/>
    <property type="match status" value="1"/>
</dbReference>
<feature type="coiled-coil region" evidence="5">
    <location>
        <begin position="1026"/>
        <end position="1081"/>
    </location>
</feature>
<dbReference type="EMBL" id="CAJVQB010005469">
    <property type="protein sequence ID" value="CAG8662666.1"/>
    <property type="molecule type" value="Genomic_DNA"/>
</dbReference>
<dbReference type="InterPro" id="IPR036265">
    <property type="entry name" value="HIT-like_sf"/>
</dbReference>
<dbReference type="Pfam" id="PF13696">
    <property type="entry name" value="zf-CCHC_2"/>
    <property type="match status" value="1"/>
</dbReference>
<protein>
    <submittedName>
        <fullName evidence="8">32669_t:CDS:1</fullName>
    </submittedName>
</protein>
<dbReference type="InterPro" id="IPR040194">
    <property type="entry name" value="Cwf19-like"/>
</dbReference>
<evidence type="ECO:0000313" key="9">
    <source>
        <dbReference type="Proteomes" id="UP000789901"/>
    </source>
</evidence>
<dbReference type="SUPFAM" id="SSF57756">
    <property type="entry name" value="Retrovirus zinc finger-like domains"/>
    <property type="match status" value="1"/>
</dbReference>
<dbReference type="Pfam" id="PF21636">
    <property type="entry name" value="PPP1R21_C"/>
    <property type="match status" value="1"/>
</dbReference>
<dbReference type="InterPro" id="IPR001878">
    <property type="entry name" value="Znf_CCHC"/>
</dbReference>
<keyword evidence="2 4" id="KW-0863">Zinc-finger</keyword>
<dbReference type="InterPro" id="IPR049372">
    <property type="entry name" value="PPP1R21_C"/>
</dbReference>
<dbReference type="SUPFAM" id="SSF54197">
    <property type="entry name" value="HIT-like"/>
    <property type="match status" value="1"/>
</dbReference>
<dbReference type="InterPro" id="IPR006768">
    <property type="entry name" value="Cwf19-like_C_dom-1"/>
</dbReference>
<feature type="domain" description="CCHC-type" evidence="7">
    <location>
        <begin position="342"/>
        <end position="357"/>
    </location>
</feature>
<evidence type="ECO:0000256" key="1">
    <source>
        <dbReference type="ARBA" id="ARBA00022723"/>
    </source>
</evidence>
<reference evidence="8 9" key="1">
    <citation type="submission" date="2021-06" db="EMBL/GenBank/DDBJ databases">
        <authorList>
            <person name="Kallberg Y."/>
            <person name="Tangrot J."/>
            <person name="Rosling A."/>
        </authorList>
    </citation>
    <scope>NUCLEOTIDE SEQUENCE [LARGE SCALE GENOMIC DNA]</scope>
    <source>
        <strain evidence="8 9">120-4 pot B 10/14</strain>
    </source>
</reference>
<dbReference type="Gene3D" id="4.10.60.10">
    <property type="entry name" value="Zinc finger, CCHC-type"/>
    <property type="match status" value="1"/>
</dbReference>
<dbReference type="InterPro" id="IPR025829">
    <property type="entry name" value="Zn_knuckle_CX2CX3GHX4C"/>
</dbReference>